<organism evidence="2 3">
    <name type="scientific">Temnothorax longispinosus</name>
    <dbReference type="NCBI Taxonomy" id="300112"/>
    <lineage>
        <taxon>Eukaryota</taxon>
        <taxon>Metazoa</taxon>
        <taxon>Ecdysozoa</taxon>
        <taxon>Arthropoda</taxon>
        <taxon>Hexapoda</taxon>
        <taxon>Insecta</taxon>
        <taxon>Pterygota</taxon>
        <taxon>Neoptera</taxon>
        <taxon>Endopterygota</taxon>
        <taxon>Hymenoptera</taxon>
        <taxon>Apocrita</taxon>
        <taxon>Aculeata</taxon>
        <taxon>Formicoidea</taxon>
        <taxon>Formicidae</taxon>
        <taxon>Myrmicinae</taxon>
        <taxon>Temnothorax</taxon>
    </lineage>
</organism>
<proteinExistence type="predicted"/>
<evidence type="ECO:0000313" key="2">
    <source>
        <dbReference type="EMBL" id="TGZ51090.1"/>
    </source>
</evidence>
<feature type="coiled-coil region" evidence="1">
    <location>
        <begin position="128"/>
        <end position="155"/>
    </location>
</feature>
<dbReference type="Proteomes" id="UP000310200">
    <property type="component" value="Unassembled WGS sequence"/>
</dbReference>
<keyword evidence="3" id="KW-1185">Reference proteome</keyword>
<sequence>MESDDAASAESRKRKREEYEMQLFGFHSRAVYATLKNIVMERIQSRSKKLCETLEKIYKPDSENLAVLKANEERLVKAYYAASVPYLKNIENIVNKFIAVPDNVLADEDKLQGVQYTEAEFECMRGKLEEFQQRAKRATILNAALKEELQLIEQSSICADNIDRLSHIIESGIACPDISDKIHQLVEDYKRFSALFEDGAPVSQNSLYNRIDDLNCTDCDMDTL</sequence>
<gene>
    <name evidence="2" type="ORF">DBV15_00730</name>
</gene>
<reference evidence="2 3" key="1">
    <citation type="journal article" date="2019" name="Philos. Trans. R. Soc. Lond., B, Biol. Sci.">
        <title>Ant behaviour and brain gene expression of defending hosts depend on the ecological success of the intruding social parasite.</title>
        <authorList>
            <person name="Kaur R."/>
            <person name="Stoldt M."/>
            <person name="Jongepier E."/>
            <person name="Feldmeyer B."/>
            <person name="Menzel F."/>
            <person name="Bornberg-Bauer E."/>
            <person name="Foitzik S."/>
        </authorList>
    </citation>
    <scope>NUCLEOTIDE SEQUENCE [LARGE SCALE GENOMIC DNA]</scope>
    <source>
        <tissue evidence="2">Whole body</tissue>
    </source>
</reference>
<accession>A0A4S2KNF6</accession>
<comment type="caution">
    <text evidence="2">The sequence shown here is derived from an EMBL/GenBank/DDBJ whole genome shotgun (WGS) entry which is preliminary data.</text>
</comment>
<protein>
    <recommendedName>
        <fullName evidence="4">Protein MIS12 homolog</fullName>
    </recommendedName>
</protein>
<name>A0A4S2KNF6_9HYME</name>
<dbReference type="EMBL" id="QBLH01001803">
    <property type="protein sequence ID" value="TGZ51090.1"/>
    <property type="molecule type" value="Genomic_DNA"/>
</dbReference>
<dbReference type="AlphaFoldDB" id="A0A4S2KNF6"/>
<evidence type="ECO:0000313" key="3">
    <source>
        <dbReference type="Proteomes" id="UP000310200"/>
    </source>
</evidence>
<evidence type="ECO:0008006" key="4">
    <source>
        <dbReference type="Google" id="ProtNLM"/>
    </source>
</evidence>
<evidence type="ECO:0000256" key="1">
    <source>
        <dbReference type="SAM" id="Coils"/>
    </source>
</evidence>
<keyword evidence="1" id="KW-0175">Coiled coil</keyword>